<dbReference type="PANTHER" id="PTHR11699">
    <property type="entry name" value="ALDEHYDE DEHYDROGENASE-RELATED"/>
    <property type="match status" value="1"/>
</dbReference>
<dbReference type="Pfam" id="PF00171">
    <property type="entry name" value="Aldedh"/>
    <property type="match status" value="2"/>
</dbReference>
<reference evidence="2" key="1">
    <citation type="submission" date="2021-02" db="EMBL/GenBank/DDBJ databases">
        <authorList>
            <person name="Nowell W R."/>
        </authorList>
    </citation>
    <scope>NUCLEOTIDE SEQUENCE</scope>
</reference>
<organism evidence="2 3">
    <name type="scientific">Rotaria sordida</name>
    <dbReference type="NCBI Taxonomy" id="392033"/>
    <lineage>
        <taxon>Eukaryota</taxon>
        <taxon>Metazoa</taxon>
        <taxon>Spiralia</taxon>
        <taxon>Gnathifera</taxon>
        <taxon>Rotifera</taxon>
        <taxon>Eurotatoria</taxon>
        <taxon>Bdelloidea</taxon>
        <taxon>Philodinida</taxon>
        <taxon>Philodinidae</taxon>
        <taxon>Rotaria</taxon>
    </lineage>
</organism>
<gene>
    <name evidence="2" type="ORF">SEV965_LOCUS25567</name>
</gene>
<dbReference type="GO" id="GO:0016620">
    <property type="term" value="F:oxidoreductase activity, acting on the aldehyde or oxo group of donors, NAD or NADP as acceptor"/>
    <property type="evidence" value="ECO:0007669"/>
    <property type="project" value="InterPro"/>
</dbReference>
<dbReference type="InterPro" id="IPR016161">
    <property type="entry name" value="Ald_DH/histidinol_DH"/>
</dbReference>
<proteinExistence type="predicted"/>
<feature type="non-terminal residue" evidence="2">
    <location>
        <position position="1"/>
    </location>
</feature>
<dbReference type="InterPro" id="IPR015590">
    <property type="entry name" value="Aldehyde_DH_dom"/>
</dbReference>
<dbReference type="Gene3D" id="3.40.605.10">
    <property type="entry name" value="Aldehyde Dehydrogenase, Chain A, domain 1"/>
    <property type="match status" value="1"/>
</dbReference>
<dbReference type="SUPFAM" id="SSF53720">
    <property type="entry name" value="ALDH-like"/>
    <property type="match status" value="1"/>
</dbReference>
<feature type="domain" description="Aldehyde dehydrogenase" evidence="1">
    <location>
        <begin position="85"/>
        <end position="118"/>
    </location>
</feature>
<dbReference type="EMBL" id="CAJNOU010002074">
    <property type="protein sequence ID" value="CAF1287042.1"/>
    <property type="molecule type" value="Genomic_DNA"/>
</dbReference>
<evidence type="ECO:0000313" key="2">
    <source>
        <dbReference type="EMBL" id="CAF1287042.1"/>
    </source>
</evidence>
<name>A0A815CQ26_9BILA</name>
<evidence type="ECO:0000259" key="1">
    <source>
        <dbReference type="Pfam" id="PF00171"/>
    </source>
</evidence>
<dbReference type="Proteomes" id="UP000663889">
    <property type="component" value="Unassembled WGS sequence"/>
</dbReference>
<evidence type="ECO:0000313" key="3">
    <source>
        <dbReference type="Proteomes" id="UP000663889"/>
    </source>
</evidence>
<dbReference type="InterPro" id="IPR016163">
    <property type="entry name" value="Ald_DH_C"/>
</dbReference>
<dbReference type="InterPro" id="IPR016162">
    <property type="entry name" value="Ald_DH_N"/>
</dbReference>
<accession>A0A815CQ26</accession>
<comment type="caution">
    <text evidence="2">The sequence shown here is derived from an EMBL/GenBank/DDBJ whole genome shotgun (WGS) entry which is preliminary data.</text>
</comment>
<sequence>MLVWKLEPALACGNVIVLKPAKQTPLTALFCASVIKEAGFPPGIANSVPVDVPVRTAHRAVFTHAGQGCFAASRNSHTQLETILECIQSGKKVGDKDYFIRPTIFTNVKDDMKIAREE</sequence>
<protein>
    <recommendedName>
        <fullName evidence="1">Aldehyde dehydrogenase domain-containing protein</fullName>
    </recommendedName>
</protein>
<dbReference type="AlphaFoldDB" id="A0A815CQ26"/>
<feature type="domain" description="Aldehyde dehydrogenase" evidence="1">
    <location>
        <begin position="1"/>
        <end position="49"/>
    </location>
</feature>
<dbReference type="Gene3D" id="3.40.309.10">
    <property type="entry name" value="Aldehyde Dehydrogenase, Chain A, domain 2"/>
    <property type="match status" value="1"/>
</dbReference>